<reference evidence="2 3" key="2">
    <citation type="journal article" date="2010" name="Nucleic Acids Res.">
        <title>BeetleBase in 2010: revisions to provide comprehensive genomic information for Tribolium castaneum.</title>
        <authorList>
            <person name="Kim H.S."/>
            <person name="Murphy T."/>
            <person name="Xia J."/>
            <person name="Caragea D."/>
            <person name="Park Y."/>
            <person name="Beeman R.W."/>
            <person name="Lorenzen M.D."/>
            <person name="Butcher S."/>
            <person name="Manak J.R."/>
            <person name="Brown S.J."/>
        </authorList>
    </citation>
    <scope>GENOME REANNOTATION</scope>
    <source>
        <strain evidence="2 3">Georgia GA2</strain>
    </source>
</reference>
<feature type="compositionally biased region" description="Basic and acidic residues" evidence="1">
    <location>
        <begin position="184"/>
        <end position="194"/>
    </location>
</feature>
<evidence type="ECO:0000313" key="3">
    <source>
        <dbReference type="Proteomes" id="UP000007266"/>
    </source>
</evidence>
<proteinExistence type="predicted"/>
<gene>
    <name evidence="2" type="primary">AUGUSTUS-3.0.2_32186</name>
    <name evidence="2" type="ORF">TcasGA2_TC032186</name>
</gene>
<dbReference type="EMBL" id="KQ971312">
    <property type="protein sequence ID" value="KYB29310.1"/>
    <property type="molecule type" value="Genomic_DNA"/>
</dbReference>
<accession>A0A139WMV4</accession>
<evidence type="ECO:0000313" key="2">
    <source>
        <dbReference type="EMBL" id="KYB29310.1"/>
    </source>
</evidence>
<evidence type="ECO:0000256" key="1">
    <source>
        <dbReference type="SAM" id="MobiDB-lite"/>
    </source>
</evidence>
<dbReference type="Proteomes" id="UP000007266">
    <property type="component" value="Linkage group 2"/>
</dbReference>
<dbReference type="InParanoid" id="A0A139WMV4"/>
<organism evidence="2 3">
    <name type="scientific">Tribolium castaneum</name>
    <name type="common">Red flour beetle</name>
    <dbReference type="NCBI Taxonomy" id="7070"/>
    <lineage>
        <taxon>Eukaryota</taxon>
        <taxon>Metazoa</taxon>
        <taxon>Ecdysozoa</taxon>
        <taxon>Arthropoda</taxon>
        <taxon>Hexapoda</taxon>
        <taxon>Insecta</taxon>
        <taxon>Pterygota</taxon>
        <taxon>Neoptera</taxon>
        <taxon>Endopterygota</taxon>
        <taxon>Coleoptera</taxon>
        <taxon>Polyphaga</taxon>
        <taxon>Cucujiformia</taxon>
        <taxon>Tenebrionidae</taxon>
        <taxon>Tenebrionidae incertae sedis</taxon>
        <taxon>Tribolium</taxon>
    </lineage>
</organism>
<dbReference type="OrthoDB" id="7699626at2759"/>
<sequence>MLLNEKKLSGKALGERIYKEGIELWKRQKEFARLKKLKEQQEIREMLEKYYPFGQGTDMKPRGLRNLRLEGLFPNKDYLNAKRFVGTLDLGRPGGGAPMVSEGKKITRTREDPLLRFQFGSHDLRRCVDNTLRYKTNKTAQEEYRKELDKLVEEKRKIEEQRRMEEQESIRKQGWSTENTLKQLDGEKNNKTTDKNNNCKKTNCNKTRKYDPVFYPCKNVYTGSKNRKLSPLPDGKENGIELVPILAKQRRFPLKVPLDSTDVTNQKKIYLSSLWHRQGSAYLRDLTQQMTYKQQKQKEMKAEDDETIRHHFDTWNGFWGRPGHGAPKSTVKKQRLDRLLYPQMVPISVH</sequence>
<dbReference type="AlphaFoldDB" id="A0A139WMV4"/>
<feature type="compositionally biased region" description="Basic and acidic residues" evidence="1">
    <location>
        <begin position="159"/>
        <end position="171"/>
    </location>
</feature>
<feature type="region of interest" description="Disordered" evidence="1">
    <location>
        <begin position="159"/>
        <end position="203"/>
    </location>
</feature>
<keyword evidence="3" id="KW-1185">Reference proteome</keyword>
<reference evidence="2 3" key="1">
    <citation type="journal article" date="2008" name="Nature">
        <title>The genome of the model beetle and pest Tribolium castaneum.</title>
        <authorList>
            <consortium name="Tribolium Genome Sequencing Consortium"/>
            <person name="Richards S."/>
            <person name="Gibbs R.A."/>
            <person name="Weinstock G.M."/>
            <person name="Brown S.J."/>
            <person name="Denell R."/>
            <person name="Beeman R.W."/>
            <person name="Gibbs R."/>
            <person name="Beeman R.W."/>
            <person name="Brown S.J."/>
            <person name="Bucher G."/>
            <person name="Friedrich M."/>
            <person name="Grimmelikhuijzen C.J."/>
            <person name="Klingler M."/>
            <person name="Lorenzen M."/>
            <person name="Richards S."/>
            <person name="Roth S."/>
            <person name="Schroder R."/>
            <person name="Tautz D."/>
            <person name="Zdobnov E.M."/>
            <person name="Muzny D."/>
            <person name="Gibbs R.A."/>
            <person name="Weinstock G.M."/>
            <person name="Attaway T."/>
            <person name="Bell S."/>
            <person name="Buhay C.J."/>
            <person name="Chandrabose M.N."/>
            <person name="Chavez D."/>
            <person name="Clerk-Blankenburg K.P."/>
            <person name="Cree A."/>
            <person name="Dao M."/>
            <person name="Davis C."/>
            <person name="Chacko J."/>
            <person name="Dinh H."/>
            <person name="Dugan-Rocha S."/>
            <person name="Fowler G."/>
            <person name="Garner T.T."/>
            <person name="Garnes J."/>
            <person name="Gnirke A."/>
            <person name="Hawes A."/>
            <person name="Hernandez J."/>
            <person name="Hines S."/>
            <person name="Holder M."/>
            <person name="Hume J."/>
            <person name="Jhangiani S.N."/>
            <person name="Joshi V."/>
            <person name="Khan Z.M."/>
            <person name="Jackson L."/>
            <person name="Kovar C."/>
            <person name="Kowis A."/>
            <person name="Lee S."/>
            <person name="Lewis L.R."/>
            <person name="Margolis J."/>
            <person name="Morgan M."/>
            <person name="Nazareth L.V."/>
            <person name="Nguyen N."/>
            <person name="Okwuonu G."/>
            <person name="Parker D."/>
            <person name="Richards S."/>
            <person name="Ruiz S.J."/>
            <person name="Santibanez J."/>
            <person name="Savard J."/>
            <person name="Scherer S.E."/>
            <person name="Schneider B."/>
            <person name="Sodergren E."/>
            <person name="Tautz D."/>
            <person name="Vattahil S."/>
            <person name="Villasana D."/>
            <person name="White C.S."/>
            <person name="Wright R."/>
            <person name="Park Y."/>
            <person name="Beeman R.W."/>
            <person name="Lord J."/>
            <person name="Oppert B."/>
            <person name="Lorenzen M."/>
            <person name="Brown S."/>
            <person name="Wang L."/>
            <person name="Savard J."/>
            <person name="Tautz D."/>
            <person name="Richards S."/>
            <person name="Weinstock G."/>
            <person name="Gibbs R.A."/>
            <person name="Liu Y."/>
            <person name="Worley K."/>
            <person name="Weinstock G."/>
            <person name="Elsik C.G."/>
            <person name="Reese J.T."/>
            <person name="Elhaik E."/>
            <person name="Landan G."/>
            <person name="Graur D."/>
            <person name="Arensburger P."/>
            <person name="Atkinson P."/>
            <person name="Beeman R.W."/>
            <person name="Beidler J."/>
            <person name="Brown S.J."/>
            <person name="Demuth J.P."/>
            <person name="Drury D.W."/>
            <person name="Du Y.Z."/>
            <person name="Fujiwara H."/>
            <person name="Lorenzen M."/>
            <person name="Maselli V."/>
            <person name="Osanai M."/>
            <person name="Park Y."/>
            <person name="Robertson H.M."/>
            <person name="Tu Z."/>
            <person name="Wang J.J."/>
            <person name="Wang S."/>
            <person name="Richards S."/>
            <person name="Song H."/>
            <person name="Zhang L."/>
            <person name="Sodergren E."/>
            <person name="Werner D."/>
            <person name="Stanke M."/>
            <person name="Morgenstern B."/>
            <person name="Solovyev V."/>
            <person name="Kosarev P."/>
            <person name="Brown G."/>
            <person name="Chen H.C."/>
            <person name="Ermolaeva O."/>
            <person name="Hlavina W."/>
            <person name="Kapustin Y."/>
            <person name="Kiryutin B."/>
            <person name="Kitts P."/>
            <person name="Maglott D."/>
            <person name="Pruitt K."/>
            <person name="Sapojnikov V."/>
            <person name="Souvorov A."/>
            <person name="Mackey A.J."/>
            <person name="Waterhouse R.M."/>
            <person name="Wyder S."/>
            <person name="Zdobnov E.M."/>
            <person name="Zdobnov E.M."/>
            <person name="Wyder S."/>
            <person name="Kriventseva E.V."/>
            <person name="Kadowaki T."/>
            <person name="Bork P."/>
            <person name="Aranda M."/>
            <person name="Bao R."/>
            <person name="Beermann A."/>
            <person name="Berns N."/>
            <person name="Bolognesi R."/>
            <person name="Bonneton F."/>
            <person name="Bopp D."/>
            <person name="Brown S.J."/>
            <person name="Bucher G."/>
            <person name="Butts T."/>
            <person name="Chaumot A."/>
            <person name="Denell R.E."/>
            <person name="Ferrier D.E."/>
            <person name="Friedrich M."/>
            <person name="Gordon C.M."/>
            <person name="Jindra M."/>
            <person name="Klingler M."/>
            <person name="Lan Q."/>
            <person name="Lattorff H.M."/>
            <person name="Laudet V."/>
            <person name="von Levetsow C."/>
            <person name="Liu Z."/>
            <person name="Lutz R."/>
            <person name="Lynch J.A."/>
            <person name="da Fonseca R.N."/>
            <person name="Posnien N."/>
            <person name="Reuter R."/>
            <person name="Roth S."/>
            <person name="Savard J."/>
            <person name="Schinko J.B."/>
            <person name="Schmitt C."/>
            <person name="Schoppmeier M."/>
            <person name="Schroder R."/>
            <person name="Shippy T.D."/>
            <person name="Simonnet F."/>
            <person name="Marques-Souza H."/>
            <person name="Tautz D."/>
            <person name="Tomoyasu Y."/>
            <person name="Trauner J."/>
            <person name="Van der Zee M."/>
            <person name="Vervoort M."/>
            <person name="Wittkopp N."/>
            <person name="Wimmer E.A."/>
            <person name="Yang X."/>
            <person name="Jones A.K."/>
            <person name="Sattelle D.B."/>
            <person name="Ebert P.R."/>
            <person name="Nelson D."/>
            <person name="Scott J.G."/>
            <person name="Beeman R.W."/>
            <person name="Muthukrishnan S."/>
            <person name="Kramer K.J."/>
            <person name="Arakane Y."/>
            <person name="Beeman R.W."/>
            <person name="Zhu Q."/>
            <person name="Hogenkamp D."/>
            <person name="Dixit R."/>
            <person name="Oppert B."/>
            <person name="Jiang H."/>
            <person name="Zou Z."/>
            <person name="Marshall J."/>
            <person name="Elpidina E."/>
            <person name="Vinokurov K."/>
            <person name="Oppert C."/>
            <person name="Zou Z."/>
            <person name="Evans J."/>
            <person name="Lu Z."/>
            <person name="Zhao P."/>
            <person name="Sumathipala N."/>
            <person name="Altincicek B."/>
            <person name="Vilcinskas A."/>
            <person name="Williams M."/>
            <person name="Hultmark D."/>
            <person name="Hetru C."/>
            <person name="Jiang H."/>
            <person name="Grimmelikhuijzen C.J."/>
            <person name="Hauser F."/>
            <person name="Cazzamali G."/>
            <person name="Williamson M."/>
            <person name="Park Y."/>
            <person name="Li B."/>
            <person name="Tanaka Y."/>
            <person name="Predel R."/>
            <person name="Neupert S."/>
            <person name="Schachtner J."/>
            <person name="Verleyen P."/>
            <person name="Raible F."/>
            <person name="Bork P."/>
            <person name="Friedrich M."/>
            <person name="Walden K.K."/>
            <person name="Robertson H.M."/>
            <person name="Angeli S."/>
            <person name="Foret S."/>
            <person name="Bucher G."/>
            <person name="Schuetz S."/>
            <person name="Maleszka R."/>
            <person name="Wimmer E.A."/>
            <person name="Beeman R.W."/>
            <person name="Lorenzen M."/>
            <person name="Tomoyasu Y."/>
            <person name="Miller S.C."/>
            <person name="Grossmann D."/>
            <person name="Bucher G."/>
        </authorList>
    </citation>
    <scope>NUCLEOTIDE SEQUENCE [LARGE SCALE GENOMIC DNA]</scope>
    <source>
        <strain evidence="2 3">Georgia GA2</strain>
    </source>
</reference>
<name>A0A139WMV4_TRICA</name>
<dbReference type="OMA" id="PIDHAHR"/>
<protein>
    <submittedName>
        <fullName evidence="2">Uncharacterized protein</fullName>
    </submittedName>
</protein>